<accession>A0AA38MP76</accession>
<dbReference type="AlphaFoldDB" id="A0AA38MP76"/>
<dbReference type="EMBL" id="JALNTZ010000002">
    <property type="protein sequence ID" value="KAJ3663681.1"/>
    <property type="molecule type" value="Genomic_DNA"/>
</dbReference>
<evidence type="ECO:0000313" key="2">
    <source>
        <dbReference type="Proteomes" id="UP001168821"/>
    </source>
</evidence>
<organism evidence="1 2">
    <name type="scientific">Zophobas morio</name>
    <dbReference type="NCBI Taxonomy" id="2755281"/>
    <lineage>
        <taxon>Eukaryota</taxon>
        <taxon>Metazoa</taxon>
        <taxon>Ecdysozoa</taxon>
        <taxon>Arthropoda</taxon>
        <taxon>Hexapoda</taxon>
        <taxon>Insecta</taxon>
        <taxon>Pterygota</taxon>
        <taxon>Neoptera</taxon>
        <taxon>Endopterygota</taxon>
        <taxon>Coleoptera</taxon>
        <taxon>Polyphaga</taxon>
        <taxon>Cucujiformia</taxon>
        <taxon>Tenebrionidae</taxon>
        <taxon>Zophobas</taxon>
    </lineage>
</organism>
<sequence length="98" mass="10849">MQRQRLQSPIFILDPIKITHLGCCSTSGVWGSRSWLFFHRDGDSILSTSTCHPAPLYDQETCSAERGVIPTVPDFYLSNASLMQMARPPARQGTAHSA</sequence>
<comment type="caution">
    <text evidence="1">The sequence shown here is derived from an EMBL/GenBank/DDBJ whole genome shotgun (WGS) entry which is preliminary data.</text>
</comment>
<evidence type="ECO:0000313" key="1">
    <source>
        <dbReference type="EMBL" id="KAJ3663681.1"/>
    </source>
</evidence>
<name>A0AA38MP76_9CUCU</name>
<reference evidence="1" key="1">
    <citation type="journal article" date="2023" name="G3 (Bethesda)">
        <title>Whole genome assemblies of Zophobas morio and Tenebrio molitor.</title>
        <authorList>
            <person name="Kaur S."/>
            <person name="Stinson S.A."/>
            <person name="diCenzo G.C."/>
        </authorList>
    </citation>
    <scope>NUCLEOTIDE SEQUENCE</scope>
    <source>
        <strain evidence="1">QUZm001</strain>
    </source>
</reference>
<proteinExistence type="predicted"/>
<dbReference type="Proteomes" id="UP001168821">
    <property type="component" value="Unassembled WGS sequence"/>
</dbReference>
<protein>
    <submittedName>
        <fullName evidence="1">Uncharacterized protein</fullName>
    </submittedName>
</protein>
<keyword evidence="2" id="KW-1185">Reference proteome</keyword>
<gene>
    <name evidence="1" type="ORF">Zmor_007912</name>
</gene>